<evidence type="ECO:0008006" key="2">
    <source>
        <dbReference type="Google" id="ProtNLM"/>
    </source>
</evidence>
<gene>
    <name evidence="1" type="ORF">LRS1606.2</name>
</gene>
<dbReference type="Pfam" id="PF11185">
    <property type="entry name" value="DUF2971"/>
    <property type="match status" value="1"/>
</dbReference>
<proteinExistence type="predicted"/>
<dbReference type="InterPro" id="IPR021352">
    <property type="entry name" value="DUF2971"/>
</dbReference>
<protein>
    <recommendedName>
        <fullName evidence="2">DUF2971 domain-containing protein</fullName>
    </recommendedName>
</protein>
<geneLocation type="plasmid" evidence="1">
    <name>pNSL1</name>
</geneLocation>
<sequence length="301" mass="33502">MEKPADAPEILWHYTDAAGLIGMLSNEDESPTVGVVGSGTFKPVLWATAAQFLNDRRELVHGLEVVRNYIQAESTHYLNHPNTPDPATKAPFFKAVVETLGNLISGDYEPMMHCYTVSLSEEGDLLSQWRGYSGGTGGFSIGFESSAFPTSKDLFPNGRGLFKVHYTSNGDMPGDLQSATRNFLAMNSWYPDSPEPTPQLMNQWVQRLAIYAARVKDIGFKEEREWRFIESSETDLPDFRGGKLGLTPFRKVPLPRTAVKAVYIGPGPAQYENYLAAKALLRRYGYTEAAQNVECSKTPFR</sequence>
<keyword evidence="1" id="KW-0614">Plasmid</keyword>
<dbReference type="EMBL" id="KJ605395">
    <property type="protein sequence ID" value="AIU93436.1"/>
    <property type="molecule type" value="Genomic_DNA"/>
</dbReference>
<evidence type="ECO:0000313" key="1">
    <source>
        <dbReference type="EMBL" id="AIU93436.1"/>
    </source>
</evidence>
<name>A0A097SPJ9_9NOCA</name>
<dbReference type="AlphaFoldDB" id="A0A097SPJ9"/>
<accession>A0A097SPJ9</accession>
<organism evidence="1">
    <name type="scientific">Rhodococcus sp. NS1</name>
    <dbReference type="NCBI Taxonomy" id="402236"/>
    <lineage>
        <taxon>Bacteria</taxon>
        <taxon>Bacillati</taxon>
        <taxon>Actinomycetota</taxon>
        <taxon>Actinomycetes</taxon>
        <taxon>Mycobacteriales</taxon>
        <taxon>Nocardiaceae</taxon>
        <taxon>Rhodococcus</taxon>
    </lineage>
</organism>
<reference evidence="1" key="1">
    <citation type="submission" date="2014-03" db="EMBL/GenBank/DDBJ databases">
        <authorList>
            <person name="Zhang G."/>
            <person name="Zhu L."/>
            <person name="Fang P."/>
        </authorList>
    </citation>
    <scope>NUCLEOTIDE SEQUENCE</scope>
    <source>
        <strain evidence="1">NS1</strain>
        <plasmid evidence="1">pNSL1</plasmid>
    </source>
</reference>